<organism evidence="2">
    <name type="scientific">marine sediment metagenome</name>
    <dbReference type="NCBI Taxonomy" id="412755"/>
    <lineage>
        <taxon>unclassified sequences</taxon>
        <taxon>metagenomes</taxon>
        <taxon>ecological metagenomes</taxon>
    </lineage>
</organism>
<dbReference type="AlphaFoldDB" id="X0YZU5"/>
<proteinExistence type="predicted"/>
<protein>
    <submittedName>
        <fullName evidence="2">Uncharacterized protein</fullName>
    </submittedName>
</protein>
<evidence type="ECO:0000256" key="1">
    <source>
        <dbReference type="SAM" id="MobiDB-lite"/>
    </source>
</evidence>
<feature type="region of interest" description="Disordered" evidence="1">
    <location>
        <begin position="14"/>
        <end position="33"/>
    </location>
</feature>
<dbReference type="EMBL" id="BART01003830">
    <property type="protein sequence ID" value="GAG62160.1"/>
    <property type="molecule type" value="Genomic_DNA"/>
</dbReference>
<gene>
    <name evidence="2" type="ORF">S01H4_10161</name>
</gene>
<feature type="non-terminal residue" evidence="2">
    <location>
        <position position="67"/>
    </location>
</feature>
<accession>X0YZU5</accession>
<feature type="compositionally biased region" description="Low complexity" evidence="1">
    <location>
        <begin position="24"/>
        <end position="33"/>
    </location>
</feature>
<sequence length="67" mass="7436">MPKNITPITIKVIPKERPLPNPPDIDNAPPAEEPGLFTLTATLTSDAGHRIAFPFNIRVKSTKNLYR</sequence>
<comment type="caution">
    <text evidence="2">The sequence shown here is derived from an EMBL/GenBank/DDBJ whole genome shotgun (WGS) entry which is preliminary data.</text>
</comment>
<name>X0YZU5_9ZZZZ</name>
<reference evidence="2" key="1">
    <citation type="journal article" date="2014" name="Front. Microbiol.">
        <title>High frequency of phylogenetically diverse reductive dehalogenase-homologous genes in deep subseafloor sedimentary metagenomes.</title>
        <authorList>
            <person name="Kawai M."/>
            <person name="Futagami T."/>
            <person name="Toyoda A."/>
            <person name="Takaki Y."/>
            <person name="Nishi S."/>
            <person name="Hori S."/>
            <person name="Arai W."/>
            <person name="Tsubouchi T."/>
            <person name="Morono Y."/>
            <person name="Uchiyama I."/>
            <person name="Ito T."/>
            <person name="Fujiyama A."/>
            <person name="Inagaki F."/>
            <person name="Takami H."/>
        </authorList>
    </citation>
    <scope>NUCLEOTIDE SEQUENCE</scope>
    <source>
        <strain evidence="2">Expedition CK06-06</strain>
    </source>
</reference>
<evidence type="ECO:0000313" key="2">
    <source>
        <dbReference type="EMBL" id="GAG62160.1"/>
    </source>
</evidence>